<reference evidence="2 3" key="1">
    <citation type="submission" date="2023-03" db="EMBL/GenBank/DDBJ databases">
        <title>Paludisphaera mucosa sp. nov. a novel planctomycete from northern fen.</title>
        <authorList>
            <person name="Ivanova A."/>
        </authorList>
    </citation>
    <scope>NUCLEOTIDE SEQUENCE [LARGE SCALE GENOMIC DNA]</scope>
    <source>
        <strain evidence="2 3">Pla2</strain>
    </source>
</reference>
<comment type="caution">
    <text evidence="2">The sequence shown here is derived from an EMBL/GenBank/DDBJ whole genome shotgun (WGS) entry which is preliminary data.</text>
</comment>
<dbReference type="PANTHER" id="PTHR22946">
    <property type="entry name" value="DIENELACTONE HYDROLASE DOMAIN-CONTAINING PROTEIN-RELATED"/>
    <property type="match status" value="1"/>
</dbReference>
<evidence type="ECO:0000313" key="3">
    <source>
        <dbReference type="Proteomes" id="UP001216907"/>
    </source>
</evidence>
<evidence type="ECO:0000259" key="1">
    <source>
        <dbReference type="Pfam" id="PF01738"/>
    </source>
</evidence>
<dbReference type="Pfam" id="PF01738">
    <property type="entry name" value="DLH"/>
    <property type="match status" value="1"/>
</dbReference>
<keyword evidence="2" id="KW-0378">Hydrolase</keyword>
<dbReference type="InterPro" id="IPR050261">
    <property type="entry name" value="FrsA_esterase"/>
</dbReference>
<feature type="domain" description="Dienelactone hydrolase" evidence="1">
    <location>
        <begin position="197"/>
        <end position="298"/>
    </location>
</feature>
<keyword evidence="3" id="KW-1185">Reference proteome</keyword>
<dbReference type="RefSeq" id="WP_277862429.1">
    <property type="nucleotide sequence ID" value="NZ_JARRAG010000002.1"/>
</dbReference>
<dbReference type="EMBL" id="JARRAG010000002">
    <property type="protein sequence ID" value="MDG3006128.1"/>
    <property type="molecule type" value="Genomic_DNA"/>
</dbReference>
<dbReference type="SUPFAM" id="SSF53474">
    <property type="entry name" value="alpha/beta-Hydrolases"/>
    <property type="match status" value="2"/>
</dbReference>
<proteinExistence type="predicted"/>
<dbReference type="Proteomes" id="UP001216907">
    <property type="component" value="Unassembled WGS sequence"/>
</dbReference>
<dbReference type="GO" id="GO:0016787">
    <property type="term" value="F:hydrolase activity"/>
    <property type="evidence" value="ECO:0007669"/>
    <property type="project" value="UniProtKB-KW"/>
</dbReference>
<sequence>MRSFRKLAERCGVVRVDATRPVVAMLAAVLGAGLARGSEPGPDYRTIGPPIAGTKPLDMPGDLASQLVAGADRFLLRKIDESAAGRASHWKRDFSSAEAYPRSIEPNRRRLAHILGVRDPRVPFAEPARIQGEGLVSFVGDALEIHAIRWPVIGDVTGEGLLVQARGEGPSSGVIVVVPDADQTPEQLAGIEPGLPPERQVARRLAESGFTVIAPVLIDRAVAPRMGGGAQLTSREFLQRPAFVLGRTLLGLEVQKVLAIVDSAAAGPEPRVGVFGYGEGGAVALYAAALDPRIDAACVSGYFDDRDDVWRQPVDRNVFGLLDQFGDAELASMIAPRPLVVEAAKAPEFVYGPGKGGAPGRIATPKLATVEAEVERARKLIAGLEPRPVLSVLASGDGQGPFASEPALAAFLAALEPTRKLAPVGPAPQGPRPTAAALVARQDRQLHEIDRHTQQLLVESPFVRKEFMKDLDTTSIEAYAKTVEPYRERFATEVVGRFDLERLPPNVRSRQIFDEPGFTGYEVVMDVFPDLFASGILLMPKGMKEGEKRPVVVCQHGLEGRPTDLADPRVENPAYHKYAVRLAERGFITFAPQNLYIFEDRFRTLQRKANPLGKTLFSMIVPQHQQITDWLKTLPQVDPARIAFYGLSYGGKSAMRIPPLVENYCLSICSADFNEWVWKNASTRSPHSYVRTGEYEIFEFDLGSTFNYAEMAALIAPRPFMVERGHHDGVSSDEAVAYEFAKVFNLYDARLKIGDRCEMEVFDGPHTINGKGTFRFLHKHLSRPEPR</sequence>
<dbReference type="InterPro" id="IPR029058">
    <property type="entry name" value="AB_hydrolase_fold"/>
</dbReference>
<name>A0ABT6FEY0_9BACT</name>
<accession>A0ABT6FEY0</accession>
<dbReference type="PANTHER" id="PTHR22946:SF8">
    <property type="entry name" value="ACETYL XYLAN ESTERASE DOMAIN-CONTAINING PROTEIN"/>
    <property type="match status" value="1"/>
</dbReference>
<dbReference type="InterPro" id="IPR002925">
    <property type="entry name" value="Dienelactn_hydro"/>
</dbReference>
<evidence type="ECO:0000313" key="2">
    <source>
        <dbReference type="EMBL" id="MDG3006128.1"/>
    </source>
</evidence>
<protein>
    <submittedName>
        <fullName evidence="2">Dienelactone hydrolase family protein</fullName>
    </submittedName>
</protein>
<gene>
    <name evidence="2" type="ORF">PZE19_20335</name>
</gene>
<organism evidence="2 3">
    <name type="scientific">Paludisphaera mucosa</name>
    <dbReference type="NCBI Taxonomy" id="3030827"/>
    <lineage>
        <taxon>Bacteria</taxon>
        <taxon>Pseudomonadati</taxon>
        <taxon>Planctomycetota</taxon>
        <taxon>Planctomycetia</taxon>
        <taxon>Isosphaerales</taxon>
        <taxon>Isosphaeraceae</taxon>
        <taxon>Paludisphaera</taxon>
    </lineage>
</organism>
<dbReference type="Gene3D" id="3.40.50.1820">
    <property type="entry name" value="alpha/beta hydrolase"/>
    <property type="match status" value="2"/>
</dbReference>